<organism evidence="4 5">
    <name type="scientific">Actinokineospora guangxiensis</name>
    <dbReference type="NCBI Taxonomy" id="1490288"/>
    <lineage>
        <taxon>Bacteria</taxon>
        <taxon>Bacillati</taxon>
        <taxon>Actinomycetota</taxon>
        <taxon>Actinomycetes</taxon>
        <taxon>Pseudonocardiales</taxon>
        <taxon>Pseudonocardiaceae</taxon>
        <taxon>Actinokineospora</taxon>
    </lineage>
</organism>
<evidence type="ECO:0000256" key="3">
    <source>
        <dbReference type="SAM" id="MobiDB-lite"/>
    </source>
</evidence>
<keyword evidence="2" id="KW-0560">Oxidoreductase</keyword>
<dbReference type="InterPro" id="IPR002347">
    <property type="entry name" value="SDR_fam"/>
</dbReference>
<feature type="compositionally biased region" description="Polar residues" evidence="3">
    <location>
        <begin position="19"/>
        <end position="32"/>
    </location>
</feature>
<gene>
    <name evidence="4" type="ORF">ACFPM7_22060</name>
</gene>
<name>A0ABW0EV21_9PSEU</name>
<protein>
    <submittedName>
        <fullName evidence="4">SDR family oxidoreductase</fullName>
    </submittedName>
</protein>
<dbReference type="NCBIfam" id="NF005559">
    <property type="entry name" value="PRK07231.1"/>
    <property type="match status" value="1"/>
</dbReference>
<feature type="compositionally biased region" description="Basic and acidic residues" evidence="3">
    <location>
        <begin position="36"/>
        <end position="46"/>
    </location>
</feature>
<accession>A0ABW0EV21</accession>
<evidence type="ECO:0000256" key="2">
    <source>
        <dbReference type="ARBA" id="ARBA00023002"/>
    </source>
</evidence>
<comment type="caution">
    <text evidence="4">The sequence shown here is derived from an EMBL/GenBank/DDBJ whole genome shotgun (WGS) entry which is preliminary data.</text>
</comment>
<dbReference type="InterPro" id="IPR036291">
    <property type="entry name" value="NAD(P)-bd_dom_sf"/>
</dbReference>
<feature type="region of interest" description="Disordered" evidence="3">
    <location>
        <begin position="1"/>
        <end position="46"/>
    </location>
</feature>
<dbReference type="PRINTS" id="PR00080">
    <property type="entry name" value="SDRFAMILY"/>
</dbReference>
<evidence type="ECO:0000313" key="4">
    <source>
        <dbReference type="EMBL" id="MFC5289746.1"/>
    </source>
</evidence>
<dbReference type="SUPFAM" id="SSF51735">
    <property type="entry name" value="NAD(P)-binding Rossmann-fold domains"/>
    <property type="match status" value="1"/>
</dbReference>
<keyword evidence="5" id="KW-1185">Reference proteome</keyword>
<reference evidence="5" key="1">
    <citation type="journal article" date="2019" name="Int. J. Syst. Evol. Microbiol.">
        <title>The Global Catalogue of Microorganisms (GCM) 10K type strain sequencing project: providing services to taxonomists for standard genome sequencing and annotation.</title>
        <authorList>
            <consortium name="The Broad Institute Genomics Platform"/>
            <consortium name="The Broad Institute Genome Sequencing Center for Infectious Disease"/>
            <person name="Wu L."/>
            <person name="Ma J."/>
        </authorList>
    </citation>
    <scope>NUCLEOTIDE SEQUENCE [LARGE SCALE GENOMIC DNA]</scope>
    <source>
        <strain evidence="5">CCUG 59778</strain>
    </source>
</reference>
<dbReference type="CDD" id="cd05355">
    <property type="entry name" value="SDR_c1"/>
    <property type="match status" value="1"/>
</dbReference>
<dbReference type="EMBL" id="JBHSKF010000012">
    <property type="protein sequence ID" value="MFC5289746.1"/>
    <property type="molecule type" value="Genomic_DNA"/>
</dbReference>
<dbReference type="PRINTS" id="PR00081">
    <property type="entry name" value="GDHRDH"/>
</dbReference>
<dbReference type="Gene3D" id="3.40.50.720">
    <property type="entry name" value="NAD(P)-binding Rossmann-like Domain"/>
    <property type="match status" value="1"/>
</dbReference>
<dbReference type="PANTHER" id="PTHR48107">
    <property type="entry name" value="NADPH-DEPENDENT ALDEHYDE REDUCTASE-LIKE PROTEIN, CHLOROPLASTIC-RELATED"/>
    <property type="match status" value="1"/>
</dbReference>
<comment type="similarity">
    <text evidence="1">Belongs to the short-chain dehydrogenases/reductases (SDR) family.</text>
</comment>
<dbReference type="Pfam" id="PF13561">
    <property type="entry name" value="adh_short_C2"/>
    <property type="match status" value="1"/>
</dbReference>
<dbReference type="RefSeq" id="WP_378249599.1">
    <property type="nucleotide sequence ID" value="NZ_JBHSKF010000012.1"/>
</dbReference>
<dbReference type="PANTHER" id="PTHR48107:SF16">
    <property type="entry name" value="NADPH-DEPENDENT ALDEHYDE REDUCTASE 1, CHLOROPLASTIC"/>
    <property type="match status" value="1"/>
</dbReference>
<dbReference type="Proteomes" id="UP001596157">
    <property type="component" value="Unassembled WGS sequence"/>
</dbReference>
<proteinExistence type="inferred from homology"/>
<evidence type="ECO:0000313" key="5">
    <source>
        <dbReference type="Proteomes" id="UP001596157"/>
    </source>
</evidence>
<sequence>MDQFTFQDPRWQYPGPEKQTPQRQSAPGSTEAMSPEPDHGEKTYRGSDRLFGRRALITGADSGIGRAVAVAFAREGADVVISYLEEDADAAVTAELVESAGRRAVLARGDVREESHCGELVRKTVDELGGLDILVNNAAYQMSGAGVAGLSTDQMDRVFKTNLYALFWLCRAAVPHMPAGSTIVNSTSIQARDPSPELMDYAATKAAILNATQSLSGDLIERGIRVNAVAPGPVWTPLIPATMPEEKVSDFGRQTPMGRAAQPAELAPAYVFLASPESSYITGETLAVTGGKFLI</sequence>
<evidence type="ECO:0000256" key="1">
    <source>
        <dbReference type="ARBA" id="ARBA00006484"/>
    </source>
</evidence>